<evidence type="ECO:0000256" key="1">
    <source>
        <dbReference type="ARBA" id="ARBA00023015"/>
    </source>
</evidence>
<evidence type="ECO:0000313" key="4">
    <source>
        <dbReference type="EMBL" id="NHN90037.1"/>
    </source>
</evidence>
<evidence type="ECO:0000259" key="3">
    <source>
        <dbReference type="PROSITE" id="PS01124"/>
    </source>
</evidence>
<keyword evidence="5" id="KW-1185">Reference proteome</keyword>
<keyword evidence="1" id="KW-0805">Transcription regulation</keyword>
<evidence type="ECO:0000256" key="2">
    <source>
        <dbReference type="ARBA" id="ARBA00023163"/>
    </source>
</evidence>
<dbReference type="Gene3D" id="1.10.10.60">
    <property type="entry name" value="Homeodomain-like"/>
    <property type="match status" value="1"/>
</dbReference>
<sequence>MQRVGFVVYPGFQIIGLAAATAFEVANLVSDNPVYESSVHSESGGTIRGSDAVSVDSATLDDTHFDTLIILGGTGIPDPSPGLLDYVRTAAGTVRRLASICTGAFILAETGLLDGRRATTHWLLAPELQTRFPAIKVEEDRIFLTDGTIWTSAGMSAGIDLALAMIEKDLGREIARSVAQTLVLYHRRAGGQSQHSTLLNFEPKSDRIQNAMDHARCNLKNTLSVEELADAAHLSPRQFSRIFRAETGISPAKAIEQLRIEAARLMLEQGHHPIEVIARETGFDDRNRMRRAFLRAYGVPPQDIRRNLADA</sequence>
<dbReference type="Pfam" id="PF01965">
    <property type="entry name" value="DJ-1_PfpI"/>
    <property type="match status" value="1"/>
</dbReference>
<dbReference type="SUPFAM" id="SSF46689">
    <property type="entry name" value="Homeodomain-like"/>
    <property type="match status" value="2"/>
</dbReference>
<dbReference type="InterPro" id="IPR009057">
    <property type="entry name" value="Homeodomain-like_sf"/>
</dbReference>
<protein>
    <submittedName>
        <fullName evidence="4">Helix-turn-helix domain-containing protein</fullName>
    </submittedName>
</protein>
<evidence type="ECO:0000313" key="5">
    <source>
        <dbReference type="Proteomes" id="UP000631653"/>
    </source>
</evidence>
<accession>A0ABX0K7X7</accession>
<dbReference type="InterPro" id="IPR029062">
    <property type="entry name" value="Class_I_gatase-like"/>
</dbReference>
<dbReference type="SMART" id="SM00342">
    <property type="entry name" value="HTH_ARAC"/>
    <property type="match status" value="1"/>
</dbReference>
<gene>
    <name evidence="4" type="ORF">GOB81_15670</name>
</gene>
<reference evidence="4 5" key="1">
    <citation type="journal article" date="2020" name="Int. J. Syst. Evol. Microbiol.">
        <title>Novel acetic acid bacteria from cider fermentations: Acetobacter conturbans sp. nov. and Acetobacter fallax sp. nov.</title>
        <authorList>
            <person name="Sombolestani A.S."/>
            <person name="Cleenwerck I."/>
            <person name="Cnockaert M."/>
            <person name="Borremans W."/>
            <person name="Wieme A.D."/>
            <person name="De Vuyst L."/>
            <person name="Vandamme P."/>
        </authorList>
    </citation>
    <scope>NUCLEOTIDE SEQUENCE [LARGE SCALE GENOMIC DNA]</scope>
    <source>
        <strain evidence="4 5">LMG 1627</strain>
    </source>
</reference>
<dbReference type="Pfam" id="PF12833">
    <property type="entry name" value="HTH_18"/>
    <property type="match status" value="1"/>
</dbReference>
<name>A0ABX0K7X7_9PROT</name>
<keyword evidence="2" id="KW-0804">Transcription</keyword>
<dbReference type="InterPro" id="IPR002818">
    <property type="entry name" value="DJ-1/PfpI"/>
</dbReference>
<dbReference type="PANTHER" id="PTHR43130:SF3">
    <property type="entry name" value="HTH-TYPE TRANSCRIPTIONAL REGULATOR RV1931C"/>
    <property type="match status" value="1"/>
</dbReference>
<dbReference type="PANTHER" id="PTHR43130">
    <property type="entry name" value="ARAC-FAMILY TRANSCRIPTIONAL REGULATOR"/>
    <property type="match status" value="1"/>
</dbReference>
<dbReference type="RefSeq" id="WP_173571255.1">
    <property type="nucleotide sequence ID" value="NZ_WOSY01000026.1"/>
</dbReference>
<dbReference type="InterPro" id="IPR018060">
    <property type="entry name" value="HTH_AraC"/>
</dbReference>
<feature type="domain" description="HTH araC/xylS-type" evidence="3">
    <location>
        <begin position="209"/>
        <end position="307"/>
    </location>
</feature>
<comment type="caution">
    <text evidence="4">The sequence shown here is derived from an EMBL/GenBank/DDBJ whole genome shotgun (WGS) entry which is preliminary data.</text>
</comment>
<dbReference type="Proteomes" id="UP000631653">
    <property type="component" value="Unassembled WGS sequence"/>
</dbReference>
<proteinExistence type="predicted"/>
<dbReference type="InterPro" id="IPR052158">
    <property type="entry name" value="INH-QAR"/>
</dbReference>
<organism evidence="4 5">
    <name type="scientific">Acetobacter conturbans</name>
    <dbReference type="NCBI Taxonomy" id="1737472"/>
    <lineage>
        <taxon>Bacteria</taxon>
        <taxon>Pseudomonadati</taxon>
        <taxon>Pseudomonadota</taxon>
        <taxon>Alphaproteobacteria</taxon>
        <taxon>Acetobacterales</taxon>
        <taxon>Acetobacteraceae</taxon>
        <taxon>Acetobacter</taxon>
    </lineage>
</organism>
<dbReference type="CDD" id="cd03137">
    <property type="entry name" value="GATase1_AraC_1"/>
    <property type="match status" value="1"/>
</dbReference>
<dbReference type="EMBL" id="WOSY01000026">
    <property type="protein sequence ID" value="NHN90037.1"/>
    <property type="molecule type" value="Genomic_DNA"/>
</dbReference>
<dbReference type="PROSITE" id="PS01124">
    <property type="entry name" value="HTH_ARAC_FAMILY_2"/>
    <property type="match status" value="1"/>
</dbReference>
<dbReference type="Gene3D" id="3.40.50.880">
    <property type="match status" value="1"/>
</dbReference>
<dbReference type="SUPFAM" id="SSF52317">
    <property type="entry name" value="Class I glutamine amidotransferase-like"/>
    <property type="match status" value="1"/>
</dbReference>